<keyword evidence="2" id="KW-1133">Transmembrane helix</keyword>
<protein>
    <submittedName>
        <fullName evidence="3">Uncharacterized protein</fullName>
    </submittedName>
</protein>
<dbReference type="OrthoDB" id="5582002at2759"/>
<keyword evidence="2" id="KW-0812">Transmembrane</keyword>
<dbReference type="GeneID" id="28975058"/>
<dbReference type="RefSeq" id="XP_018269535.1">
    <property type="nucleotide sequence ID" value="XM_018414610.1"/>
</dbReference>
<evidence type="ECO:0000313" key="3">
    <source>
        <dbReference type="EMBL" id="KPV73486.1"/>
    </source>
</evidence>
<dbReference type="AlphaFoldDB" id="A0A0P9GK01"/>
<feature type="compositionally biased region" description="Acidic residues" evidence="1">
    <location>
        <begin position="94"/>
        <end position="104"/>
    </location>
</feature>
<gene>
    <name evidence="3" type="ORF">RHOBADRAFT_45449</name>
</gene>
<keyword evidence="2" id="KW-0472">Membrane</keyword>
<feature type="region of interest" description="Disordered" evidence="1">
    <location>
        <begin position="170"/>
        <end position="199"/>
    </location>
</feature>
<evidence type="ECO:0000313" key="4">
    <source>
        <dbReference type="Proteomes" id="UP000053890"/>
    </source>
</evidence>
<proteinExistence type="predicted"/>
<dbReference type="EMBL" id="KQ474082">
    <property type="protein sequence ID" value="KPV73486.1"/>
    <property type="molecule type" value="Genomic_DNA"/>
</dbReference>
<dbReference type="OMA" id="CYFLIPR"/>
<feature type="compositionally biased region" description="Basic and acidic residues" evidence="1">
    <location>
        <begin position="179"/>
        <end position="188"/>
    </location>
</feature>
<name>A0A0P9GK01_RHOGW</name>
<sequence>MSYRPPSQSYAHEHPSYELQSRYSQQFDRSSTNPSPASPTSPAPGFLRDQQAHARYSSADLYALEQPPAPASLASGSSLLARPQSNPRAGPHSEDDDDDDDDDGAGFGTYRDLTPAGARGAARYSHPPPFVSHPTATSSYSGYDAHNASKDAFASTTKFGGETIDAPILSRADWAPGEAAREKHEHSTEKKRRKRQNLAGEVKGARDGVLGFVRRNWKWLVPLFLVLSVAVIVLCYFLIPRTPTITFNSPKVPKPAFTSSDTEPYVSSADPTSFKFNGNIVLAIDASDSYLPVKYNSFGLTVRMQETEAIIAQATWDNGEISVPAKKVTSYEFPITFYGNFSSASNPTFAAVRAACAHKYATIYRPPLNLTVTVSSSITGVVGAPDRTAKLNAMACPVEWATTAS</sequence>
<feature type="compositionally biased region" description="Polar residues" evidence="1">
    <location>
        <begin position="1"/>
        <end position="10"/>
    </location>
</feature>
<evidence type="ECO:0000256" key="2">
    <source>
        <dbReference type="SAM" id="Phobius"/>
    </source>
</evidence>
<evidence type="ECO:0000256" key="1">
    <source>
        <dbReference type="SAM" id="MobiDB-lite"/>
    </source>
</evidence>
<dbReference type="STRING" id="578459.A0A0P9GK01"/>
<dbReference type="Proteomes" id="UP000053890">
    <property type="component" value="Unassembled WGS sequence"/>
</dbReference>
<feature type="compositionally biased region" description="Low complexity" evidence="1">
    <location>
        <begin position="71"/>
        <end position="83"/>
    </location>
</feature>
<feature type="transmembrane region" description="Helical" evidence="2">
    <location>
        <begin position="219"/>
        <end position="239"/>
    </location>
</feature>
<organism evidence="3 4">
    <name type="scientific">Rhodotorula graminis (strain WP1)</name>
    <dbReference type="NCBI Taxonomy" id="578459"/>
    <lineage>
        <taxon>Eukaryota</taxon>
        <taxon>Fungi</taxon>
        <taxon>Dikarya</taxon>
        <taxon>Basidiomycota</taxon>
        <taxon>Pucciniomycotina</taxon>
        <taxon>Microbotryomycetes</taxon>
        <taxon>Sporidiobolales</taxon>
        <taxon>Sporidiobolaceae</taxon>
        <taxon>Rhodotorula</taxon>
    </lineage>
</organism>
<keyword evidence="4" id="KW-1185">Reference proteome</keyword>
<accession>A0A0P9GK01</accession>
<feature type="compositionally biased region" description="Polar residues" evidence="1">
    <location>
        <begin position="18"/>
        <end position="29"/>
    </location>
</feature>
<reference evidence="3 4" key="1">
    <citation type="journal article" date="2015" name="Front. Microbiol.">
        <title>Genome sequence of the plant growth promoting endophytic yeast Rhodotorula graminis WP1.</title>
        <authorList>
            <person name="Firrincieli A."/>
            <person name="Otillar R."/>
            <person name="Salamov A."/>
            <person name="Schmutz J."/>
            <person name="Khan Z."/>
            <person name="Redman R.S."/>
            <person name="Fleck N.D."/>
            <person name="Lindquist E."/>
            <person name="Grigoriev I.V."/>
            <person name="Doty S.L."/>
        </authorList>
    </citation>
    <scope>NUCLEOTIDE SEQUENCE [LARGE SCALE GENOMIC DNA]</scope>
    <source>
        <strain evidence="3 4">WP1</strain>
    </source>
</reference>
<feature type="region of interest" description="Disordered" evidence="1">
    <location>
        <begin position="1"/>
        <end position="135"/>
    </location>
</feature>